<name>A0ABV7F8H4_9BURK</name>
<dbReference type="InterPro" id="IPR015867">
    <property type="entry name" value="N-reg_PII/ATP_PRibTrfase_C"/>
</dbReference>
<organism evidence="2 3">
    <name type="scientific">Undibacterium arcticum</name>
    <dbReference type="NCBI Taxonomy" id="1762892"/>
    <lineage>
        <taxon>Bacteria</taxon>
        <taxon>Pseudomonadati</taxon>
        <taxon>Pseudomonadota</taxon>
        <taxon>Betaproteobacteria</taxon>
        <taxon>Burkholderiales</taxon>
        <taxon>Oxalobacteraceae</taxon>
        <taxon>Undibacterium</taxon>
    </lineage>
</organism>
<dbReference type="Gene3D" id="3.30.70.120">
    <property type="match status" value="1"/>
</dbReference>
<proteinExistence type="inferred from homology"/>
<evidence type="ECO:0000313" key="3">
    <source>
        <dbReference type="Proteomes" id="UP001595530"/>
    </source>
</evidence>
<comment type="caution">
    <text evidence="2">The sequence shown here is derived from an EMBL/GenBank/DDBJ whole genome shotgun (WGS) entry which is preliminary data.</text>
</comment>
<dbReference type="Proteomes" id="UP001595530">
    <property type="component" value="Unassembled WGS sequence"/>
</dbReference>
<dbReference type="InterPro" id="IPR011322">
    <property type="entry name" value="N-reg_PII-like_a/b"/>
</dbReference>
<accession>A0ABV7F8H4</accession>
<evidence type="ECO:0000313" key="2">
    <source>
        <dbReference type="EMBL" id="MFC3109875.1"/>
    </source>
</evidence>
<sequence>MTTMPQAIMVLTNLPDLEAARRLARSVVEQKLAACVNIWPGVQSVYRWQGAVEEATEWALSIKTTPNRYAELELAIKRQHPYAVPEIIALPIVAGSREYLNWIADETNKDVNA</sequence>
<dbReference type="RefSeq" id="WP_390327415.1">
    <property type="nucleotide sequence ID" value="NZ_JBHRTP010000057.1"/>
</dbReference>
<gene>
    <name evidence="2" type="primary">cutA</name>
    <name evidence="2" type="ORF">ACFOFO_18225</name>
</gene>
<protein>
    <submittedName>
        <fullName evidence="2">Divalent-cation tolerance protein CutA</fullName>
    </submittedName>
</protein>
<dbReference type="InterPro" id="IPR004323">
    <property type="entry name" value="Ion_tolerance_CutA"/>
</dbReference>
<dbReference type="EMBL" id="JBHRTP010000057">
    <property type="protein sequence ID" value="MFC3109875.1"/>
    <property type="molecule type" value="Genomic_DNA"/>
</dbReference>
<dbReference type="PANTHER" id="PTHR23419:SF8">
    <property type="entry name" value="FI09726P"/>
    <property type="match status" value="1"/>
</dbReference>
<dbReference type="Pfam" id="PF03091">
    <property type="entry name" value="CutA1"/>
    <property type="match status" value="1"/>
</dbReference>
<evidence type="ECO:0000256" key="1">
    <source>
        <dbReference type="ARBA" id="ARBA00010169"/>
    </source>
</evidence>
<comment type="similarity">
    <text evidence="1">Belongs to the CutA family.</text>
</comment>
<dbReference type="PANTHER" id="PTHR23419">
    <property type="entry name" value="DIVALENT CATION TOLERANCE CUTA-RELATED"/>
    <property type="match status" value="1"/>
</dbReference>
<dbReference type="SUPFAM" id="SSF54913">
    <property type="entry name" value="GlnB-like"/>
    <property type="match status" value="1"/>
</dbReference>
<keyword evidence="3" id="KW-1185">Reference proteome</keyword>
<reference evidence="3" key="1">
    <citation type="journal article" date="2019" name="Int. J. Syst. Evol. Microbiol.">
        <title>The Global Catalogue of Microorganisms (GCM) 10K type strain sequencing project: providing services to taxonomists for standard genome sequencing and annotation.</title>
        <authorList>
            <consortium name="The Broad Institute Genomics Platform"/>
            <consortium name="The Broad Institute Genome Sequencing Center for Infectious Disease"/>
            <person name="Wu L."/>
            <person name="Ma J."/>
        </authorList>
    </citation>
    <scope>NUCLEOTIDE SEQUENCE [LARGE SCALE GENOMIC DNA]</scope>
    <source>
        <strain evidence="3">KCTC 42986</strain>
    </source>
</reference>